<dbReference type="Proteomes" id="UP000318307">
    <property type="component" value="Unassembled WGS sequence"/>
</dbReference>
<reference evidence="1 2" key="1">
    <citation type="submission" date="2019-07" db="EMBL/GenBank/DDBJ databases">
        <title>Genome sequencing of 100 strains of the haloalkaliphilic chemolithoautotrophic sulfur-oxidizing bacterium Thioalkalivibrio.</title>
        <authorList>
            <person name="Muyzer G."/>
        </authorList>
    </citation>
    <scope>NUCLEOTIDE SEQUENCE [LARGE SCALE GENOMIC DNA]</scope>
    <source>
        <strain evidence="1 2">ASO4-4</strain>
    </source>
</reference>
<protein>
    <submittedName>
        <fullName evidence="1">Uncharacterized protein</fullName>
    </submittedName>
</protein>
<keyword evidence="2" id="KW-1185">Reference proteome</keyword>
<dbReference type="EMBL" id="VLLC01000021">
    <property type="protein sequence ID" value="TWI68555.1"/>
    <property type="molecule type" value="Genomic_DNA"/>
</dbReference>
<dbReference type="AlphaFoldDB" id="A0A562RHK4"/>
<dbReference type="OrthoDB" id="5513890at2"/>
<organism evidence="1 2">
    <name type="scientific">Desulfobotulus alkaliphilus</name>
    <dbReference type="NCBI Taxonomy" id="622671"/>
    <lineage>
        <taxon>Bacteria</taxon>
        <taxon>Pseudomonadati</taxon>
        <taxon>Thermodesulfobacteriota</taxon>
        <taxon>Desulfobacteria</taxon>
        <taxon>Desulfobacterales</taxon>
        <taxon>Desulfobacteraceae</taxon>
        <taxon>Desulfobotulus</taxon>
    </lineage>
</organism>
<name>A0A562RHK4_9BACT</name>
<evidence type="ECO:0000313" key="2">
    <source>
        <dbReference type="Proteomes" id="UP000318307"/>
    </source>
</evidence>
<evidence type="ECO:0000313" key="1">
    <source>
        <dbReference type="EMBL" id="TWI68555.1"/>
    </source>
</evidence>
<proteinExistence type="predicted"/>
<sequence>MMDVQAFLRASFRPRTRRLPAPQELHGFFGNPAEAVFEVRGLSGEELARVRSAVERNRDLGQLVEKLFGDQEDKLDAIRTLAGVNPDTLPDDLARRMALVCEGCTAPAFDEQATVKLFQVQPVFAYQLADTVLNLTGEGASLGE</sequence>
<accession>A0A562RHK4</accession>
<comment type="caution">
    <text evidence="1">The sequence shown here is derived from an EMBL/GenBank/DDBJ whole genome shotgun (WGS) entry which is preliminary data.</text>
</comment>
<gene>
    <name evidence="1" type="ORF">LZ24_02528</name>
</gene>
<dbReference type="RefSeq" id="WP_144685627.1">
    <property type="nucleotide sequence ID" value="NZ_VLLC01000021.1"/>
</dbReference>